<sequence>MHMAEAERRINQVKNDVDEIWGKLTDIGKVQAEHTKQLRTLNDNVAKVWTTQQQHGDRLNDLDAAVAGLDEKLTEMRVTQLSHESRFTKIDNRFAQIDNRFAQIDKRFAQIDERFEKIDERFAQIDERFEKIDERLVTQDKKLDLIMKALNIGAN</sequence>
<reference evidence="1 2" key="1">
    <citation type="submission" date="2019-06" db="EMBL/GenBank/DDBJ databases">
        <title>Sequencing the genomes of 1000 actinobacteria strains.</title>
        <authorList>
            <person name="Klenk H.-P."/>
        </authorList>
    </citation>
    <scope>NUCLEOTIDE SEQUENCE [LARGE SCALE GENOMIC DNA]</scope>
    <source>
        <strain evidence="1 2">DSM 102200</strain>
    </source>
</reference>
<dbReference type="Gene3D" id="3.90.20.10">
    <property type="match status" value="1"/>
</dbReference>
<proteinExistence type="predicted"/>
<evidence type="ECO:0000313" key="2">
    <source>
        <dbReference type="Proteomes" id="UP000316096"/>
    </source>
</evidence>
<dbReference type="Proteomes" id="UP000316096">
    <property type="component" value="Unassembled WGS sequence"/>
</dbReference>
<organism evidence="1 2">
    <name type="scientific">Actinoallomurus bryophytorum</name>
    <dbReference type="NCBI Taxonomy" id="1490222"/>
    <lineage>
        <taxon>Bacteria</taxon>
        <taxon>Bacillati</taxon>
        <taxon>Actinomycetota</taxon>
        <taxon>Actinomycetes</taxon>
        <taxon>Streptosporangiales</taxon>
        <taxon>Thermomonosporaceae</taxon>
        <taxon>Actinoallomurus</taxon>
    </lineage>
</organism>
<dbReference type="EMBL" id="VFOZ01000001">
    <property type="protein sequence ID" value="TQM00243.1"/>
    <property type="molecule type" value="Genomic_DNA"/>
</dbReference>
<comment type="caution">
    <text evidence="1">The sequence shown here is derived from an EMBL/GenBank/DDBJ whole genome shotgun (WGS) entry which is preliminary data.</text>
</comment>
<dbReference type="Gene3D" id="6.10.250.2540">
    <property type="match status" value="1"/>
</dbReference>
<dbReference type="AlphaFoldDB" id="A0A543CT07"/>
<name>A0A543CT07_9ACTN</name>
<gene>
    <name evidence="1" type="ORF">FB559_5951</name>
</gene>
<dbReference type="SUPFAM" id="SSF57997">
    <property type="entry name" value="Tropomyosin"/>
    <property type="match status" value="1"/>
</dbReference>
<protein>
    <recommendedName>
        <fullName evidence="3">t-SNARE coiled-coil homology domain-containing protein</fullName>
    </recommendedName>
</protein>
<keyword evidence="2" id="KW-1185">Reference proteome</keyword>
<evidence type="ECO:0000313" key="1">
    <source>
        <dbReference type="EMBL" id="TQM00243.1"/>
    </source>
</evidence>
<evidence type="ECO:0008006" key="3">
    <source>
        <dbReference type="Google" id="ProtNLM"/>
    </source>
</evidence>
<accession>A0A543CT07</accession>